<dbReference type="EMBL" id="JABBWD010000048">
    <property type="protein sequence ID" value="KAG1773366.1"/>
    <property type="molecule type" value="Genomic_DNA"/>
</dbReference>
<reference evidence="1" key="1">
    <citation type="journal article" date="2020" name="New Phytol.">
        <title>Comparative genomics reveals dynamic genome evolution in host specialist ectomycorrhizal fungi.</title>
        <authorList>
            <person name="Lofgren L.A."/>
            <person name="Nguyen N.H."/>
            <person name="Vilgalys R."/>
            <person name="Ruytinx J."/>
            <person name="Liao H.L."/>
            <person name="Branco S."/>
            <person name="Kuo A."/>
            <person name="LaButti K."/>
            <person name="Lipzen A."/>
            <person name="Andreopoulos W."/>
            <person name="Pangilinan J."/>
            <person name="Riley R."/>
            <person name="Hundley H."/>
            <person name="Na H."/>
            <person name="Barry K."/>
            <person name="Grigoriev I.V."/>
            <person name="Stajich J.E."/>
            <person name="Kennedy P.G."/>
        </authorList>
    </citation>
    <scope>NUCLEOTIDE SEQUENCE</scope>
    <source>
        <strain evidence="1">DOB743</strain>
    </source>
</reference>
<evidence type="ECO:0000313" key="1">
    <source>
        <dbReference type="EMBL" id="KAG1773366.1"/>
    </source>
</evidence>
<evidence type="ECO:0000313" key="2">
    <source>
        <dbReference type="Proteomes" id="UP000714275"/>
    </source>
</evidence>
<sequence>MIYYLYYEQHREHRPRIQRAWIQCEVVWLSLVERCFEPRRISPLHNISGTRRAGEKVREGATMRWVLAARVSRNSKFCRRRVEGGQTQCIPPGEHDQFYTYGRVNLMRLGEGQEHILKPLFFAT</sequence>
<proteinExistence type="predicted"/>
<dbReference type="AlphaFoldDB" id="A0A9P6ZNE4"/>
<accession>A0A9P6ZNE4</accession>
<gene>
    <name evidence="1" type="ORF">EV702DRAFT_1130473</name>
</gene>
<dbReference type="Proteomes" id="UP000714275">
    <property type="component" value="Unassembled WGS sequence"/>
</dbReference>
<organism evidence="1 2">
    <name type="scientific">Suillus placidus</name>
    <dbReference type="NCBI Taxonomy" id="48579"/>
    <lineage>
        <taxon>Eukaryota</taxon>
        <taxon>Fungi</taxon>
        <taxon>Dikarya</taxon>
        <taxon>Basidiomycota</taxon>
        <taxon>Agaricomycotina</taxon>
        <taxon>Agaricomycetes</taxon>
        <taxon>Agaricomycetidae</taxon>
        <taxon>Boletales</taxon>
        <taxon>Suillineae</taxon>
        <taxon>Suillaceae</taxon>
        <taxon>Suillus</taxon>
    </lineage>
</organism>
<protein>
    <submittedName>
        <fullName evidence="1">Uncharacterized protein</fullName>
    </submittedName>
</protein>
<comment type="caution">
    <text evidence="1">The sequence shown here is derived from an EMBL/GenBank/DDBJ whole genome shotgun (WGS) entry which is preliminary data.</text>
</comment>
<keyword evidence="2" id="KW-1185">Reference proteome</keyword>
<name>A0A9P6ZNE4_9AGAM</name>